<protein>
    <submittedName>
        <fullName evidence="2">CSON002022 protein</fullName>
    </submittedName>
</protein>
<gene>
    <name evidence="2" type="primary">CSON002022</name>
</gene>
<organism evidence="2">
    <name type="scientific">Culicoides sonorensis</name>
    <name type="common">Biting midge</name>
    <dbReference type="NCBI Taxonomy" id="179676"/>
    <lineage>
        <taxon>Eukaryota</taxon>
        <taxon>Metazoa</taxon>
        <taxon>Ecdysozoa</taxon>
        <taxon>Arthropoda</taxon>
        <taxon>Hexapoda</taxon>
        <taxon>Insecta</taxon>
        <taxon>Pterygota</taxon>
        <taxon>Neoptera</taxon>
        <taxon>Endopterygota</taxon>
        <taxon>Diptera</taxon>
        <taxon>Nematocera</taxon>
        <taxon>Chironomoidea</taxon>
        <taxon>Ceratopogonidae</taxon>
        <taxon>Ceratopogoninae</taxon>
        <taxon>Culicoides</taxon>
        <taxon>Monoculicoides</taxon>
    </lineage>
</organism>
<reference evidence="1" key="1">
    <citation type="submission" date="2018-04" db="EMBL/GenBank/DDBJ databases">
        <authorList>
            <person name="Go L.Y."/>
            <person name="Mitchell J.A."/>
        </authorList>
    </citation>
    <scope>NUCLEOTIDE SEQUENCE</scope>
    <source>
        <tissue evidence="1">Whole organism</tissue>
    </source>
</reference>
<name>A0A336MP75_CULSO</name>
<accession>A0A336MP75</accession>
<reference evidence="2" key="2">
    <citation type="submission" date="2018-07" db="EMBL/GenBank/DDBJ databases">
        <authorList>
            <person name="Quirk P.G."/>
            <person name="Krulwich T.A."/>
        </authorList>
    </citation>
    <scope>NUCLEOTIDE SEQUENCE</scope>
</reference>
<dbReference type="EMBL" id="UFQT01001327">
    <property type="protein sequence ID" value="SSX30057.1"/>
    <property type="molecule type" value="Genomic_DNA"/>
</dbReference>
<dbReference type="OMA" id="GYHDSHE"/>
<dbReference type="EMBL" id="UFQS01001327">
    <property type="protein sequence ID" value="SSX10369.1"/>
    <property type="molecule type" value="Genomic_DNA"/>
</dbReference>
<evidence type="ECO:0000313" key="2">
    <source>
        <dbReference type="EMBL" id="SSX30057.1"/>
    </source>
</evidence>
<evidence type="ECO:0000313" key="1">
    <source>
        <dbReference type="EMBL" id="SSX10369.1"/>
    </source>
</evidence>
<dbReference type="AlphaFoldDB" id="A0A336MP75"/>
<proteinExistence type="predicted"/>
<dbReference type="VEuPathDB" id="VectorBase:CSON002022"/>
<sequence>MVVLETTSMKNNLLGTPYTQANPALKLVPKRYLGVHQWLSPVYTKEIKEQIVSITLAEIISYNKTENMP</sequence>